<protein>
    <submittedName>
        <fullName evidence="2">Uncharacterized protein</fullName>
    </submittedName>
</protein>
<comment type="caution">
    <text evidence="2">The sequence shown here is derived from an EMBL/GenBank/DDBJ whole genome shotgun (WGS) entry which is preliminary data.</text>
</comment>
<feature type="transmembrane region" description="Helical" evidence="1">
    <location>
        <begin position="51"/>
        <end position="72"/>
    </location>
</feature>
<feature type="transmembrane region" description="Helical" evidence="1">
    <location>
        <begin position="9"/>
        <end position="31"/>
    </location>
</feature>
<keyword evidence="1" id="KW-0472">Membrane</keyword>
<keyword evidence="1" id="KW-1133">Transmembrane helix</keyword>
<reference evidence="2 3" key="1">
    <citation type="submission" date="2019-03" db="EMBL/GenBank/DDBJ databases">
        <title>Ramlibacter rhizophilus CCTCC AB2015357, whole genome shotgun sequence.</title>
        <authorList>
            <person name="Zhang X."/>
            <person name="Feng G."/>
            <person name="Zhu H."/>
        </authorList>
    </citation>
    <scope>NUCLEOTIDE SEQUENCE [LARGE SCALE GENOMIC DNA]</scope>
    <source>
        <strain evidence="2 3">CCTCC AB2015357</strain>
    </source>
</reference>
<evidence type="ECO:0000313" key="2">
    <source>
        <dbReference type="EMBL" id="TFZ01383.1"/>
    </source>
</evidence>
<dbReference type="AlphaFoldDB" id="A0A4Z0BQ10"/>
<dbReference type="Proteomes" id="UP000297564">
    <property type="component" value="Unassembled WGS sequence"/>
</dbReference>
<accession>A0A4Z0BQ10</accession>
<name>A0A4Z0BQ10_9BURK</name>
<organism evidence="2 3">
    <name type="scientific">Ramlibacter rhizophilus</name>
    <dbReference type="NCBI Taxonomy" id="1781167"/>
    <lineage>
        <taxon>Bacteria</taxon>
        <taxon>Pseudomonadati</taxon>
        <taxon>Pseudomonadota</taxon>
        <taxon>Betaproteobacteria</taxon>
        <taxon>Burkholderiales</taxon>
        <taxon>Comamonadaceae</taxon>
        <taxon>Ramlibacter</taxon>
    </lineage>
</organism>
<keyword evidence="3" id="KW-1185">Reference proteome</keyword>
<evidence type="ECO:0000256" key="1">
    <source>
        <dbReference type="SAM" id="Phobius"/>
    </source>
</evidence>
<keyword evidence="1" id="KW-0812">Transmembrane</keyword>
<feature type="transmembrane region" description="Helical" evidence="1">
    <location>
        <begin position="84"/>
        <end position="110"/>
    </location>
</feature>
<gene>
    <name evidence="2" type="ORF">EZ242_08365</name>
</gene>
<proteinExistence type="predicted"/>
<dbReference type="EMBL" id="SMLL01000003">
    <property type="protein sequence ID" value="TFZ01383.1"/>
    <property type="molecule type" value="Genomic_DNA"/>
</dbReference>
<dbReference type="RefSeq" id="WP_135284681.1">
    <property type="nucleotide sequence ID" value="NZ_SMLL01000003.1"/>
</dbReference>
<dbReference type="OrthoDB" id="5569566at2"/>
<evidence type="ECO:0000313" key="3">
    <source>
        <dbReference type="Proteomes" id="UP000297564"/>
    </source>
</evidence>
<sequence>MASPSFQRLLLLSCSGPIIWALHFVLIYGFTGVVCARPNADWTWAGLPATSLVIVASGVLALGLIALFALRARPRRGAAPLPRFVGWTTLGMAGLSAVAVVYETLVVWLVPGCV</sequence>